<evidence type="ECO:0008006" key="3">
    <source>
        <dbReference type="Google" id="ProtNLM"/>
    </source>
</evidence>
<keyword evidence="2" id="KW-1185">Reference proteome</keyword>
<dbReference type="Proteomes" id="UP001162156">
    <property type="component" value="Unassembled WGS sequence"/>
</dbReference>
<name>A0AAV8XZL9_9CUCU</name>
<evidence type="ECO:0000313" key="1">
    <source>
        <dbReference type="EMBL" id="KAJ8944572.1"/>
    </source>
</evidence>
<accession>A0AAV8XZL9</accession>
<gene>
    <name evidence="1" type="ORF">NQ314_009443</name>
</gene>
<dbReference type="PANTHER" id="PTHR33480">
    <property type="entry name" value="SET DOMAIN-CONTAINING PROTEIN-RELATED"/>
    <property type="match status" value="1"/>
</dbReference>
<comment type="caution">
    <text evidence="1">The sequence shown here is derived from an EMBL/GenBank/DDBJ whole genome shotgun (WGS) entry which is preliminary data.</text>
</comment>
<reference evidence="1" key="1">
    <citation type="journal article" date="2023" name="Insect Mol. Biol.">
        <title>Genome sequencing provides insights into the evolution of gene families encoding plant cell wall-degrading enzymes in longhorned beetles.</title>
        <authorList>
            <person name="Shin N.R."/>
            <person name="Okamura Y."/>
            <person name="Kirsch R."/>
            <person name="Pauchet Y."/>
        </authorList>
    </citation>
    <scope>NUCLEOTIDE SEQUENCE</scope>
    <source>
        <strain evidence="1">RBIC_L_NR</strain>
    </source>
</reference>
<evidence type="ECO:0000313" key="2">
    <source>
        <dbReference type="Proteomes" id="UP001162156"/>
    </source>
</evidence>
<organism evidence="1 2">
    <name type="scientific">Rhamnusium bicolor</name>
    <dbReference type="NCBI Taxonomy" id="1586634"/>
    <lineage>
        <taxon>Eukaryota</taxon>
        <taxon>Metazoa</taxon>
        <taxon>Ecdysozoa</taxon>
        <taxon>Arthropoda</taxon>
        <taxon>Hexapoda</taxon>
        <taxon>Insecta</taxon>
        <taxon>Pterygota</taxon>
        <taxon>Neoptera</taxon>
        <taxon>Endopterygota</taxon>
        <taxon>Coleoptera</taxon>
        <taxon>Polyphaga</taxon>
        <taxon>Cucujiformia</taxon>
        <taxon>Chrysomeloidea</taxon>
        <taxon>Cerambycidae</taxon>
        <taxon>Lepturinae</taxon>
        <taxon>Rhagiini</taxon>
        <taxon>Rhamnusium</taxon>
    </lineage>
</organism>
<sequence length="214" mass="24291">MIAIQIFNRRRAGELERITIDDFNTFQSIDQNSDPELFKSLPEEYRSNAKNYFRLVIRGKKDRGVPVLLSTDIFDSVKLILKFRNEAAVPNKNPYIFGIPGKSLGNSYLRACDLMRTFAKESGISNDSLMRGTQLRNQLATQSATLDLNEGEVNDLANFLGHAEKIHREHYKIPVVSREIGRISRLLEMGIGKNVTNEKNMSTGSSLGMKIKFY</sequence>
<proteinExistence type="predicted"/>
<dbReference type="PANTHER" id="PTHR33480:SF1">
    <property type="entry name" value="TYR RECOMBINASE DOMAIN-CONTAINING PROTEIN"/>
    <property type="match status" value="1"/>
</dbReference>
<dbReference type="AlphaFoldDB" id="A0AAV8XZL9"/>
<protein>
    <recommendedName>
        <fullName evidence="3">Tyr recombinase domain-containing protein</fullName>
    </recommendedName>
</protein>
<dbReference type="EMBL" id="JANEYF010002582">
    <property type="protein sequence ID" value="KAJ8944572.1"/>
    <property type="molecule type" value="Genomic_DNA"/>
</dbReference>